<accession>A0ABP0LX43</accession>
<keyword evidence="4 7" id="KW-1133">Transmembrane helix</keyword>
<feature type="transmembrane region" description="Helical" evidence="7">
    <location>
        <begin position="277"/>
        <end position="302"/>
    </location>
</feature>
<evidence type="ECO:0000256" key="2">
    <source>
        <dbReference type="ARBA" id="ARBA00022448"/>
    </source>
</evidence>
<feature type="domain" description="SPX" evidence="8">
    <location>
        <begin position="2"/>
        <end position="186"/>
    </location>
</feature>
<evidence type="ECO:0000256" key="4">
    <source>
        <dbReference type="ARBA" id="ARBA00022989"/>
    </source>
</evidence>
<organism evidence="9 10">
    <name type="scientific">Durusdinium trenchii</name>
    <dbReference type="NCBI Taxonomy" id="1381693"/>
    <lineage>
        <taxon>Eukaryota</taxon>
        <taxon>Sar</taxon>
        <taxon>Alveolata</taxon>
        <taxon>Dinophyceae</taxon>
        <taxon>Suessiales</taxon>
        <taxon>Symbiodiniaceae</taxon>
        <taxon>Durusdinium</taxon>
    </lineage>
</organism>
<sequence length="920" mass="101643">MVAWEKQIEERSVPAWRDKYVAYGRLKRKLEQIKRIKQLEAVGSSNNDDVTRAAMTDSEWDRRISWTAERPSAENGASNPFLQEEAMQQRQEEFMQVVDHELVRVGEWYKDKVTALEARVRQLVASEESEGAQLSGSPHAEEVSALHLEAVRLTEFVLLNVEALRKIVKKKMDKQCGTSCQKGFVEHSLKQSPLATRSSSEPFNGERARACRRALEQLVSPERLQELRSLAMESGGVGLSKKPWSLRRTLFSAAVGLLVFVVSAQFMVPLERARRCFGLMMFTVVMWVSEAAPFEATAMLVAPLATALDVMEGSKEQQAKKLLASVFNESLFLVLSGFTMSSIFSKCQLDCRAAWFLQRSLGDKPFLFMLAVMWLGVWLSALLSNVTAPLLLVEVLKPLLRDMPTDSRYSRALLLGLAFSCNVGGMMTPISSPQNVASLQALRQQGKDISWAEWLMLSIPFCTLAVFVSWLLILLVYQFDLSESEASRLQAPGKLVSKIPPVVFEQEELSRGKMVGLFGALATLGVFAYAPAAEAFGGTSSVALLFVALSLGLGGISRQTFNSYNWHLLFLIGGGSALGQGETYRLGLAVQESGLLDLVTDAIKEHLSSSPWLLIAELMLVIVGATTFVSHTVAALVLMPLVVELGKEAGVDRLAVLLGAFACSTACALPMTSFPNVNSLMAVDDLGKPWLTVKNFLVAGIPTTITLSSLLISAGYVMGTWEDAEADYTSFEKLPNGDLLVEGLTFQHFNKARFRTPRRSEILQSRLKDLEEVKSWYAIVSKGSNVFMHPKSFPASFCRVAAAFKKGTILTKPVIGSILDFVDFFEFNRERKPGLPFWERSIDIFGRPQSNVFFQMQKLLSSFENELAERDPSSLPTTPFQAEVKEPKANNTCWAVEPKAAGGEGGDGEDEVPEAECDEY</sequence>
<evidence type="ECO:0000256" key="3">
    <source>
        <dbReference type="ARBA" id="ARBA00022692"/>
    </source>
</evidence>
<feature type="transmembrane region" description="Helical" evidence="7">
    <location>
        <begin position="618"/>
        <end position="642"/>
    </location>
</feature>
<feature type="transmembrane region" description="Helical" evidence="7">
    <location>
        <begin position="250"/>
        <end position="270"/>
    </location>
</feature>
<evidence type="ECO:0000256" key="5">
    <source>
        <dbReference type="ARBA" id="ARBA00023136"/>
    </source>
</evidence>
<evidence type="ECO:0000256" key="6">
    <source>
        <dbReference type="SAM" id="MobiDB-lite"/>
    </source>
</evidence>
<evidence type="ECO:0000313" key="10">
    <source>
        <dbReference type="Proteomes" id="UP001642464"/>
    </source>
</evidence>
<feature type="transmembrane region" description="Helical" evidence="7">
    <location>
        <begin position="696"/>
        <end position="718"/>
    </location>
</feature>
<dbReference type="PANTHER" id="PTHR10283">
    <property type="entry name" value="SOLUTE CARRIER FAMILY 13 MEMBER"/>
    <property type="match status" value="1"/>
</dbReference>
<feature type="transmembrane region" description="Helical" evidence="7">
    <location>
        <begin position="542"/>
        <end position="561"/>
    </location>
</feature>
<dbReference type="PANTHER" id="PTHR10283:SF92">
    <property type="entry name" value="LOW-AFFINITY PHOSPHATE TRANSPORTER PHO91"/>
    <property type="match status" value="1"/>
</dbReference>
<proteinExistence type="predicted"/>
<feature type="region of interest" description="Disordered" evidence="6">
    <location>
        <begin position="889"/>
        <end position="920"/>
    </location>
</feature>
<gene>
    <name evidence="9" type="ORF">SCF082_LOCUS24970</name>
</gene>
<evidence type="ECO:0000256" key="7">
    <source>
        <dbReference type="SAM" id="Phobius"/>
    </source>
</evidence>
<feature type="compositionally biased region" description="Acidic residues" evidence="6">
    <location>
        <begin position="906"/>
        <end position="920"/>
    </location>
</feature>
<dbReference type="EMBL" id="CAXAMM010018635">
    <property type="protein sequence ID" value="CAK9043798.1"/>
    <property type="molecule type" value="Genomic_DNA"/>
</dbReference>
<dbReference type="InterPro" id="IPR004331">
    <property type="entry name" value="SPX_dom"/>
</dbReference>
<feature type="transmembrane region" description="Helical" evidence="7">
    <location>
        <begin position="412"/>
        <end position="430"/>
    </location>
</feature>
<dbReference type="CDD" id="cd14447">
    <property type="entry name" value="SPX"/>
    <property type="match status" value="1"/>
</dbReference>
<dbReference type="Pfam" id="PF03600">
    <property type="entry name" value="CitMHS"/>
    <property type="match status" value="1"/>
</dbReference>
<dbReference type="PROSITE" id="PS51382">
    <property type="entry name" value="SPX"/>
    <property type="match status" value="1"/>
</dbReference>
<evidence type="ECO:0000313" key="9">
    <source>
        <dbReference type="EMBL" id="CAK9043798.1"/>
    </source>
</evidence>
<comment type="subcellular location">
    <subcellularLocation>
        <location evidence="1">Membrane</location>
        <topology evidence="1">Multi-pass membrane protein</topology>
    </subcellularLocation>
</comment>
<feature type="transmembrane region" description="Helical" evidence="7">
    <location>
        <begin position="366"/>
        <end position="392"/>
    </location>
</feature>
<feature type="transmembrane region" description="Helical" evidence="7">
    <location>
        <begin position="322"/>
        <end position="345"/>
    </location>
</feature>
<feature type="transmembrane region" description="Helical" evidence="7">
    <location>
        <begin position="654"/>
        <end position="676"/>
    </location>
</feature>
<evidence type="ECO:0000259" key="8">
    <source>
        <dbReference type="PROSITE" id="PS51382"/>
    </source>
</evidence>
<keyword evidence="2" id="KW-0813">Transport</keyword>
<evidence type="ECO:0000256" key="1">
    <source>
        <dbReference type="ARBA" id="ARBA00004141"/>
    </source>
</evidence>
<keyword evidence="3 7" id="KW-0812">Transmembrane</keyword>
<feature type="transmembrane region" description="Helical" evidence="7">
    <location>
        <begin position="451"/>
        <end position="477"/>
    </location>
</feature>
<name>A0ABP0LX43_9DINO</name>
<keyword evidence="10" id="KW-1185">Reference proteome</keyword>
<keyword evidence="5 7" id="KW-0472">Membrane</keyword>
<feature type="transmembrane region" description="Helical" evidence="7">
    <location>
        <begin position="514"/>
        <end position="530"/>
    </location>
</feature>
<protein>
    <submittedName>
        <fullName evidence="9">Low-affinity phosphate transporter PHO91</fullName>
    </submittedName>
</protein>
<dbReference type="InterPro" id="IPR004680">
    <property type="entry name" value="Cit_transptr-like_dom"/>
</dbReference>
<reference evidence="9 10" key="1">
    <citation type="submission" date="2024-02" db="EMBL/GenBank/DDBJ databases">
        <authorList>
            <person name="Chen Y."/>
            <person name="Shah S."/>
            <person name="Dougan E. K."/>
            <person name="Thang M."/>
            <person name="Chan C."/>
        </authorList>
    </citation>
    <scope>NUCLEOTIDE SEQUENCE [LARGE SCALE GENOMIC DNA]</scope>
</reference>
<dbReference type="Proteomes" id="UP001642464">
    <property type="component" value="Unassembled WGS sequence"/>
</dbReference>
<comment type="caution">
    <text evidence="9">The sequence shown here is derived from an EMBL/GenBank/DDBJ whole genome shotgun (WGS) entry which is preliminary data.</text>
</comment>